<sequence>MAEVVVGLQALLELQQRQDNPAEPAITGFTWRIHKYLVSTTKRNADQGGISSTKTLKNNMNRCSSTNKEGSNQGEMPCQHGEVVFNDLKCFTYYELRRATKNFGIGSYLTNKSYVKLYKGPINKTTYYPSDTTSPVAIKSIKFYQHALQLDLKEFSHPNLEKLIGYCLKGQPGEQLLLVYDYMGKGNFEDLLNSGAVRTLPLITKVKIAVGIARGIVFLHKTQYQDGFSESRLDRHSILLDEDFTAKLSGYDVTKLVFGCYPQPSKRLERSYYAPWVELPQLQSNLSGFTVVFMELLIGKKIYNEDKFKKIDDLFLKHVNLSLVDTAKTCFEICNKVDSESKMLRILKKYEYSSESDEKFIIAQEELFIKPTYS</sequence>
<organism evidence="1 2">
    <name type="scientific">Cichorium intybus</name>
    <name type="common">Chicory</name>
    <dbReference type="NCBI Taxonomy" id="13427"/>
    <lineage>
        <taxon>Eukaryota</taxon>
        <taxon>Viridiplantae</taxon>
        <taxon>Streptophyta</taxon>
        <taxon>Embryophyta</taxon>
        <taxon>Tracheophyta</taxon>
        <taxon>Spermatophyta</taxon>
        <taxon>Magnoliopsida</taxon>
        <taxon>eudicotyledons</taxon>
        <taxon>Gunneridae</taxon>
        <taxon>Pentapetalae</taxon>
        <taxon>asterids</taxon>
        <taxon>campanulids</taxon>
        <taxon>Asterales</taxon>
        <taxon>Asteraceae</taxon>
        <taxon>Cichorioideae</taxon>
        <taxon>Cichorieae</taxon>
        <taxon>Cichoriinae</taxon>
        <taxon>Cichorium</taxon>
    </lineage>
</organism>
<dbReference type="Proteomes" id="UP001055811">
    <property type="component" value="Linkage Group LG07"/>
</dbReference>
<name>A0ACB9AIQ7_CICIN</name>
<proteinExistence type="predicted"/>
<evidence type="ECO:0000313" key="2">
    <source>
        <dbReference type="Proteomes" id="UP001055811"/>
    </source>
</evidence>
<keyword evidence="2" id="KW-1185">Reference proteome</keyword>
<protein>
    <submittedName>
        <fullName evidence="1">Uncharacterized protein</fullName>
    </submittedName>
</protein>
<reference evidence="1 2" key="2">
    <citation type="journal article" date="2022" name="Mol. Ecol. Resour.">
        <title>The genomes of chicory, endive, great burdock and yacon provide insights into Asteraceae paleo-polyploidization history and plant inulin production.</title>
        <authorList>
            <person name="Fan W."/>
            <person name="Wang S."/>
            <person name="Wang H."/>
            <person name="Wang A."/>
            <person name="Jiang F."/>
            <person name="Liu H."/>
            <person name="Zhao H."/>
            <person name="Xu D."/>
            <person name="Zhang Y."/>
        </authorList>
    </citation>
    <scope>NUCLEOTIDE SEQUENCE [LARGE SCALE GENOMIC DNA]</scope>
    <source>
        <strain evidence="2">cv. Punajuju</strain>
        <tissue evidence="1">Leaves</tissue>
    </source>
</reference>
<accession>A0ACB9AIQ7</accession>
<reference evidence="2" key="1">
    <citation type="journal article" date="2022" name="Mol. Ecol. Resour.">
        <title>The genomes of chicory, endive, great burdock and yacon provide insights into Asteraceae palaeo-polyploidization history and plant inulin production.</title>
        <authorList>
            <person name="Fan W."/>
            <person name="Wang S."/>
            <person name="Wang H."/>
            <person name="Wang A."/>
            <person name="Jiang F."/>
            <person name="Liu H."/>
            <person name="Zhao H."/>
            <person name="Xu D."/>
            <person name="Zhang Y."/>
        </authorList>
    </citation>
    <scope>NUCLEOTIDE SEQUENCE [LARGE SCALE GENOMIC DNA]</scope>
    <source>
        <strain evidence="2">cv. Punajuju</strain>
    </source>
</reference>
<evidence type="ECO:0000313" key="1">
    <source>
        <dbReference type="EMBL" id="KAI3709391.1"/>
    </source>
</evidence>
<comment type="caution">
    <text evidence="1">The sequence shown here is derived from an EMBL/GenBank/DDBJ whole genome shotgun (WGS) entry which is preliminary data.</text>
</comment>
<gene>
    <name evidence="1" type="ORF">L2E82_39153</name>
</gene>
<dbReference type="EMBL" id="CM042015">
    <property type="protein sequence ID" value="KAI3709391.1"/>
    <property type="molecule type" value="Genomic_DNA"/>
</dbReference>